<name>A0A1Y2J0A4_TRAC3</name>
<protein>
    <submittedName>
        <fullName evidence="2">Uncharacterized protein</fullName>
    </submittedName>
</protein>
<feature type="region of interest" description="Disordered" evidence="1">
    <location>
        <begin position="136"/>
        <end position="157"/>
    </location>
</feature>
<dbReference type="Proteomes" id="UP000193067">
    <property type="component" value="Unassembled WGS sequence"/>
</dbReference>
<keyword evidence="3" id="KW-1185">Reference proteome</keyword>
<sequence length="157" mass="17458">MMGDGHGNARIRGDHTKRSQLGEAKRVRVRMPRYAMLESVLHSRPWTSCATHRRCPRRGSGGCGCTRVSVHSYLAARRSEFMSSDVETLSGGRRGEQGFRKLAFKSVVAFWAGSQYNTSGLDALLQLLPSLSVGARRRTRRETSIPPRKSAGTTRRP</sequence>
<evidence type="ECO:0000313" key="2">
    <source>
        <dbReference type="EMBL" id="OSD06828.1"/>
    </source>
</evidence>
<evidence type="ECO:0000313" key="3">
    <source>
        <dbReference type="Proteomes" id="UP000193067"/>
    </source>
</evidence>
<reference evidence="2 3" key="1">
    <citation type="journal article" date="2015" name="Biotechnol. Biofuels">
        <title>Enhanced degradation of softwood versus hardwood by the white-rot fungus Pycnoporus coccineus.</title>
        <authorList>
            <person name="Couturier M."/>
            <person name="Navarro D."/>
            <person name="Chevret D."/>
            <person name="Henrissat B."/>
            <person name="Piumi F."/>
            <person name="Ruiz-Duenas F.J."/>
            <person name="Martinez A.T."/>
            <person name="Grigoriev I.V."/>
            <person name="Riley R."/>
            <person name="Lipzen A."/>
            <person name="Berrin J.G."/>
            <person name="Master E.R."/>
            <person name="Rosso M.N."/>
        </authorList>
    </citation>
    <scope>NUCLEOTIDE SEQUENCE [LARGE SCALE GENOMIC DNA]</scope>
    <source>
        <strain evidence="2 3">BRFM310</strain>
    </source>
</reference>
<evidence type="ECO:0000256" key="1">
    <source>
        <dbReference type="SAM" id="MobiDB-lite"/>
    </source>
</evidence>
<organism evidence="2 3">
    <name type="scientific">Trametes coccinea (strain BRFM310)</name>
    <name type="common">Pycnoporus coccineus</name>
    <dbReference type="NCBI Taxonomy" id="1353009"/>
    <lineage>
        <taxon>Eukaryota</taxon>
        <taxon>Fungi</taxon>
        <taxon>Dikarya</taxon>
        <taxon>Basidiomycota</taxon>
        <taxon>Agaricomycotina</taxon>
        <taxon>Agaricomycetes</taxon>
        <taxon>Polyporales</taxon>
        <taxon>Polyporaceae</taxon>
        <taxon>Trametes</taxon>
    </lineage>
</organism>
<gene>
    <name evidence="2" type="ORF">PYCCODRAFT_768232</name>
</gene>
<dbReference type="AlphaFoldDB" id="A0A1Y2J0A4"/>
<feature type="region of interest" description="Disordered" evidence="1">
    <location>
        <begin position="1"/>
        <end position="25"/>
    </location>
</feature>
<proteinExistence type="predicted"/>
<dbReference type="EMBL" id="KZ084089">
    <property type="protein sequence ID" value="OSD06828.1"/>
    <property type="molecule type" value="Genomic_DNA"/>
</dbReference>
<accession>A0A1Y2J0A4</accession>